<feature type="transmembrane region" description="Helical" evidence="7">
    <location>
        <begin position="327"/>
        <end position="349"/>
    </location>
</feature>
<evidence type="ECO:0000313" key="11">
    <source>
        <dbReference type="Proteomes" id="UP000007394"/>
    </source>
</evidence>
<dbReference type="eggNOG" id="COG4591">
    <property type="taxonomic scope" value="Bacteria"/>
</dbReference>
<dbReference type="Pfam" id="PF12704">
    <property type="entry name" value="MacB_PCD"/>
    <property type="match status" value="1"/>
</dbReference>
<evidence type="ECO:0000256" key="3">
    <source>
        <dbReference type="ARBA" id="ARBA00022475"/>
    </source>
</evidence>
<keyword evidence="11" id="KW-1185">Reference proteome</keyword>
<dbReference type="PANTHER" id="PTHR30489:SF0">
    <property type="entry name" value="LIPOPROTEIN-RELEASING SYSTEM TRANSMEMBRANE PROTEIN LOLE"/>
    <property type="match status" value="1"/>
</dbReference>
<accession>I0AJQ7</accession>
<keyword evidence="4 7" id="KW-0812">Transmembrane</keyword>
<dbReference type="Pfam" id="PF02687">
    <property type="entry name" value="FtsX"/>
    <property type="match status" value="1"/>
</dbReference>
<dbReference type="InterPro" id="IPR025857">
    <property type="entry name" value="MacB_PCD"/>
</dbReference>
<keyword evidence="5 7" id="KW-1133">Transmembrane helix</keyword>
<feature type="domain" description="MacB-like periplasmic core" evidence="9">
    <location>
        <begin position="25"/>
        <end position="243"/>
    </location>
</feature>
<dbReference type="EMBL" id="CP003418">
    <property type="protein sequence ID" value="AFH49214.1"/>
    <property type="molecule type" value="Genomic_DNA"/>
</dbReference>
<dbReference type="OrthoDB" id="1522724at2"/>
<dbReference type="AlphaFoldDB" id="I0AJQ7"/>
<evidence type="ECO:0000256" key="5">
    <source>
        <dbReference type="ARBA" id="ARBA00022989"/>
    </source>
</evidence>
<evidence type="ECO:0000256" key="4">
    <source>
        <dbReference type="ARBA" id="ARBA00022692"/>
    </source>
</evidence>
<feature type="transmembrane region" description="Helical" evidence="7">
    <location>
        <begin position="375"/>
        <end position="394"/>
    </location>
</feature>
<dbReference type="InterPro" id="IPR003838">
    <property type="entry name" value="ABC3_permease_C"/>
</dbReference>
<reference evidence="10 11" key="1">
    <citation type="journal article" date="2012" name="Front. Microbiol.">
        <title>Complete genome of Ignavibacterium album, a metabolically versatile, flagellated, facultative anaerobe from the phylum Chlorobi.</title>
        <authorList>
            <person name="Liu Z."/>
            <person name="Frigaard N.-U."/>
            <person name="Vogl K."/>
            <person name="Iino T."/>
            <person name="Ohkuma M."/>
            <person name="Overmann J."/>
            <person name="Bryant D.A."/>
        </authorList>
    </citation>
    <scope>NUCLEOTIDE SEQUENCE [LARGE SCALE GENOMIC DNA]</scope>
    <source>
        <strain evidence="11">DSM 19864 / JCM 16511 / NBRC 101810 / Mat9-16</strain>
    </source>
</reference>
<sequence>MDLEKFIAKRYLISRHKLNFITIISFLSIAGITIGVAALIVVLSVFNGFGSLVTSYLMSLDPHLRIVFKSESSDKLHEEIEEKLNSLNEIKSYSPYVSGKVLALNRGRTEVINLRAVDFKKINQLYDFDKLTISKKTNMNNDSRNSIYIGIRLADKLEAVTGDTITIVSPANIEGVVLQSSIPLTRKFRIEGIFNSQNNEYDESLAVTDLSVGQELLGFKKSYEGYEIKLIDRSKSEQIKEKLSGMIDPKIADVITWYDFHKELYSVMQIERWVAYILLSLIIAVASFNILGSLSMSVLEKKRDIGIMKSFGVTENSILKIFLNEGILIGIFGTFFGALLGYFVCWLQLNYNIYPLDPTMYKIDSLPLEIRISDFFFVTAASMLLTFLAALFPARRAAKVDALQSIKWE</sequence>
<gene>
    <name evidence="10" type="ordered locus">IALB_1506</name>
</gene>
<keyword evidence="3" id="KW-1003">Cell membrane</keyword>
<comment type="similarity">
    <text evidence="2">Belongs to the ABC-4 integral membrane protein family. LolC/E subfamily.</text>
</comment>
<comment type="subcellular location">
    <subcellularLocation>
        <location evidence="1">Cell membrane</location>
        <topology evidence="1">Multi-pass membrane protein</topology>
    </subcellularLocation>
</comment>
<evidence type="ECO:0000256" key="7">
    <source>
        <dbReference type="SAM" id="Phobius"/>
    </source>
</evidence>
<evidence type="ECO:0000256" key="2">
    <source>
        <dbReference type="ARBA" id="ARBA00005236"/>
    </source>
</evidence>
<keyword evidence="6 7" id="KW-0472">Membrane</keyword>
<name>I0AJQ7_IGNAJ</name>
<dbReference type="InterPro" id="IPR051447">
    <property type="entry name" value="Lipoprotein-release_system"/>
</dbReference>
<evidence type="ECO:0000313" key="10">
    <source>
        <dbReference type="EMBL" id="AFH49214.1"/>
    </source>
</evidence>
<keyword evidence="10" id="KW-0449">Lipoprotein</keyword>
<protein>
    <submittedName>
        <fullName evidence="10">Lipoprotein-releasing system permease protein</fullName>
    </submittedName>
</protein>
<organism evidence="10 11">
    <name type="scientific">Ignavibacterium album (strain DSM 19864 / JCM 16511 / NBRC 101810 / Mat9-16)</name>
    <dbReference type="NCBI Taxonomy" id="945713"/>
    <lineage>
        <taxon>Bacteria</taxon>
        <taxon>Pseudomonadati</taxon>
        <taxon>Ignavibacteriota</taxon>
        <taxon>Ignavibacteria</taxon>
        <taxon>Ignavibacteriales</taxon>
        <taxon>Ignavibacteriaceae</taxon>
        <taxon>Ignavibacterium</taxon>
    </lineage>
</organism>
<feature type="transmembrane region" description="Helical" evidence="7">
    <location>
        <begin position="20"/>
        <end position="46"/>
    </location>
</feature>
<dbReference type="HOGENOM" id="CLU_000604_8_1_10"/>
<evidence type="ECO:0000256" key="6">
    <source>
        <dbReference type="ARBA" id="ARBA00023136"/>
    </source>
</evidence>
<evidence type="ECO:0000259" key="8">
    <source>
        <dbReference type="Pfam" id="PF02687"/>
    </source>
</evidence>
<dbReference type="PANTHER" id="PTHR30489">
    <property type="entry name" value="LIPOPROTEIN-RELEASING SYSTEM TRANSMEMBRANE PROTEIN LOLE"/>
    <property type="match status" value="1"/>
</dbReference>
<dbReference type="GO" id="GO:0044874">
    <property type="term" value="P:lipoprotein localization to outer membrane"/>
    <property type="evidence" value="ECO:0007669"/>
    <property type="project" value="TreeGrafter"/>
</dbReference>
<dbReference type="RefSeq" id="WP_014560367.1">
    <property type="nucleotide sequence ID" value="NC_017464.1"/>
</dbReference>
<dbReference type="STRING" id="945713.IALB_1506"/>
<dbReference type="Proteomes" id="UP000007394">
    <property type="component" value="Chromosome"/>
</dbReference>
<dbReference type="KEGG" id="ial:IALB_1506"/>
<dbReference type="GO" id="GO:0098797">
    <property type="term" value="C:plasma membrane protein complex"/>
    <property type="evidence" value="ECO:0007669"/>
    <property type="project" value="TreeGrafter"/>
</dbReference>
<evidence type="ECO:0000256" key="1">
    <source>
        <dbReference type="ARBA" id="ARBA00004651"/>
    </source>
</evidence>
<proteinExistence type="inferred from homology"/>
<feature type="domain" description="ABC3 transporter permease C-terminal" evidence="8">
    <location>
        <begin position="277"/>
        <end position="400"/>
    </location>
</feature>
<evidence type="ECO:0000259" key="9">
    <source>
        <dbReference type="Pfam" id="PF12704"/>
    </source>
</evidence>
<feature type="transmembrane region" description="Helical" evidence="7">
    <location>
        <begin position="273"/>
        <end position="299"/>
    </location>
</feature>